<evidence type="ECO:0000313" key="2">
    <source>
        <dbReference type="EMBL" id="TSM52287.1"/>
    </source>
</evidence>
<feature type="compositionally biased region" description="Basic and acidic residues" evidence="1">
    <location>
        <begin position="62"/>
        <end position="85"/>
    </location>
</feature>
<dbReference type="Proteomes" id="UP000319801">
    <property type="component" value="Unassembled WGS sequence"/>
</dbReference>
<reference evidence="2 3" key="1">
    <citation type="journal article" date="2019" name="Genome Biol. Evol.">
        <title>Whole-Genome Sequencing of the Giant Devil Catfish, Bagarius yarrelli.</title>
        <authorList>
            <person name="Jiang W."/>
            <person name="Lv Y."/>
            <person name="Cheng L."/>
            <person name="Yang K."/>
            <person name="Chao B."/>
            <person name="Wang X."/>
            <person name="Li Y."/>
            <person name="Pan X."/>
            <person name="You X."/>
            <person name="Zhang Y."/>
            <person name="Yang J."/>
            <person name="Li J."/>
            <person name="Zhang X."/>
            <person name="Liu S."/>
            <person name="Sun C."/>
            <person name="Yang J."/>
            <person name="Shi Q."/>
        </authorList>
    </citation>
    <scope>NUCLEOTIDE SEQUENCE [LARGE SCALE GENOMIC DNA]</scope>
    <source>
        <strain evidence="2">JWS20170419001</strain>
        <tissue evidence="2">Muscle</tissue>
    </source>
</reference>
<dbReference type="InterPro" id="IPR031373">
    <property type="entry name" value="Ciart"/>
</dbReference>
<gene>
    <name evidence="2" type="ORF">Baya_8049</name>
</gene>
<feature type="compositionally biased region" description="Polar residues" evidence="1">
    <location>
        <begin position="138"/>
        <end position="155"/>
    </location>
</feature>
<feature type="region of interest" description="Disordered" evidence="1">
    <location>
        <begin position="413"/>
        <end position="432"/>
    </location>
</feature>
<dbReference type="EMBL" id="VCAZ01000046">
    <property type="protein sequence ID" value="TSM52287.1"/>
    <property type="molecule type" value="Genomic_DNA"/>
</dbReference>
<feature type="compositionally biased region" description="Polar residues" evidence="1">
    <location>
        <begin position="417"/>
        <end position="426"/>
    </location>
</feature>
<dbReference type="AlphaFoldDB" id="A0A556U451"/>
<feature type="compositionally biased region" description="Basic and acidic residues" evidence="1">
    <location>
        <begin position="156"/>
        <end position="170"/>
    </location>
</feature>
<dbReference type="GO" id="GO:0032922">
    <property type="term" value="P:circadian regulation of gene expression"/>
    <property type="evidence" value="ECO:0007669"/>
    <property type="project" value="InterPro"/>
</dbReference>
<sequence length="477" mass="53002">MRHVFNPIQKKPRTAVRHVSSCFIHSFTAKNINDHSLRLRAAQHVHVAWGAVTRASQSQLRITEKHEAERRAADRVRDVPSETKESAPIPYILKKRPVMKQPRMSASDSDYSIDWLASDDDEKDDSELETDCDREQDIQSTTSAAQNSCSPQTCRRNSDHSVKDKDDRSCRGSPPSSPTSSFTGDTSPPGQKDMSSHSCTLGGTKGKTRRAQKRSQCLPVAEQNEKPLTARQTEKDKLFAYKCMELQCYIHPLSSILNGLRSGRYRERLSTFQESVAMDRIQRIMGVLRNPCMGERYIDIILKMEEMLKTWFPNIKPSQQTTAMELTQEITLLKKPKVRLSLNPAPISAGLPRSGSPGASPVAAKAIRGSDLILPSPYSATNLKWLHTSPICSPTAEQGQRTIRNLLTACRDEDATQDNSVSSTIDTPEFNMDSVPCPPPPGKISAPCLERLLKSTESIIDHKSSRGTSNMSSGNLS</sequence>
<feature type="compositionally biased region" description="Acidic residues" evidence="1">
    <location>
        <begin position="117"/>
        <end position="130"/>
    </location>
</feature>
<proteinExistence type="predicted"/>
<accession>A0A556U451</accession>
<dbReference type="GO" id="GO:0005634">
    <property type="term" value="C:nucleus"/>
    <property type="evidence" value="ECO:0007669"/>
    <property type="project" value="TreeGrafter"/>
</dbReference>
<evidence type="ECO:0000256" key="1">
    <source>
        <dbReference type="SAM" id="MobiDB-lite"/>
    </source>
</evidence>
<dbReference type="Pfam" id="PF15673">
    <property type="entry name" value="Ciart"/>
    <property type="match status" value="1"/>
</dbReference>
<organism evidence="2 3">
    <name type="scientific">Bagarius yarrelli</name>
    <name type="common">Goonch</name>
    <name type="synonym">Bagrus yarrelli</name>
    <dbReference type="NCBI Taxonomy" id="175774"/>
    <lineage>
        <taxon>Eukaryota</taxon>
        <taxon>Metazoa</taxon>
        <taxon>Chordata</taxon>
        <taxon>Craniata</taxon>
        <taxon>Vertebrata</taxon>
        <taxon>Euteleostomi</taxon>
        <taxon>Actinopterygii</taxon>
        <taxon>Neopterygii</taxon>
        <taxon>Teleostei</taxon>
        <taxon>Ostariophysi</taxon>
        <taxon>Siluriformes</taxon>
        <taxon>Sisoridae</taxon>
        <taxon>Sisorinae</taxon>
        <taxon>Bagarius</taxon>
    </lineage>
</organism>
<name>A0A556U451_BAGYA</name>
<dbReference type="PANTHER" id="PTHR35441">
    <property type="entry name" value="CIRCADIAN-ASSOCIATED TRANSCRIPTIONAL REPRESSOR"/>
    <property type="match status" value="1"/>
</dbReference>
<comment type="caution">
    <text evidence="2">The sequence shown here is derived from an EMBL/GenBank/DDBJ whole genome shotgun (WGS) entry which is preliminary data.</text>
</comment>
<protein>
    <submittedName>
        <fullName evidence="2">Circadian-associated transcriptional repressor</fullName>
    </submittedName>
</protein>
<feature type="compositionally biased region" description="Low complexity" evidence="1">
    <location>
        <begin position="172"/>
        <end position="190"/>
    </location>
</feature>
<feature type="region of interest" description="Disordered" evidence="1">
    <location>
        <begin position="60"/>
        <end position="223"/>
    </location>
</feature>
<keyword evidence="3" id="KW-1185">Reference proteome</keyword>
<dbReference type="OrthoDB" id="9949430at2759"/>
<dbReference type="PANTHER" id="PTHR35441:SF2">
    <property type="entry name" value="CIRCADIAN-ASSOCIATED TRANSCRIPTIONAL REPRESSOR"/>
    <property type="match status" value="1"/>
</dbReference>
<dbReference type="GO" id="GO:0045892">
    <property type="term" value="P:negative regulation of DNA-templated transcription"/>
    <property type="evidence" value="ECO:0007669"/>
    <property type="project" value="TreeGrafter"/>
</dbReference>
<dbReference type="GO" id="GO:0000978">
    <property type="term" value="F:RNA polymerase II cis-regulatory region sequence-specific DNA binding"/>
    <property type="evidence" value="ECO:0007669"/>
    <property type="project" value="TreeGrafter"/>
</dbReference>
<evidence type="ECO:0000313" key="3">
    <source>
        <dbReference type="Proteomes" id="UP000319801"/>
    </source>
</evidence>